<dbReference type="EMBL" id="LCEJ01000051">
    <property type="protein sequence ID" value="KKS69549.1"/>
    <property type="molecule type" value="Genomic_DNA"/>
</dbReference>
<comment type="caution">
    <text evidence="1">The sequence shown here is derived from an EMBL/GenBank/DDBJ whole genome shotgun (WGS) entry which is preliminary data.</text>
</comment>
<gene>
    <name evidence="1" type="ORF">UV41_C0051G0003</name>
</gene>
<evidence type="ECO:0000313" key="1">
    <source>
        <dbReference type="EMBL" id="KKS69549.1"/>
    </source>
</evidence>
<proteinExistence type="predicted"/>
<accession>A0A0G1B8H9</accession>
<evidence type="ECO:0000313" key="2">
    <source>
        <dbReference type="Proteomes" id="UP000034785"/>
    </source>
</evidence>
<dbReference type="Pfam" id="PF22091">
    <property type="entry name" value="DUF6941"/>
    <property type="match status" value="1"/>
</dbReference>
<organism evidence="1 2">
    <name type="scientific">Candidatus Daviesbacteria bacterium GW2011_GWA2_42_7</name>
    <dbReference type="NCBI Taxonomy" id="1618425"/>
    <lineage>
        <taxon>Bacteria</taxon>
        <taxon>Candidatus Daviesiibacteriota</taxon>
    </lineage>
</organism>
<name>A0A0G1B8H9_9BACT</name>
<reference evidence="1 2" key="1">
    <citation type="journal article" date="2015" name="Nature">
        <title>rRNA introns, odd ribosomes, and small enigmatic genomes across a large radiation of phyla.</title>
        <authorList>
            <person name="Brown C.T."/>
            <person name="Hug L.A."/>
            <person name="Thomas B.C."/>
            <person name="Sharon I."/>
            <person name="Castelle C.J."/>
            <person name="Singh A."/>
            <person name="Wilkins M.J."/>
            <person name="Williams K.H."/>
            <person name="Banfield J.F."/>
        </authorList>
    </citation>
    <scope>NUCLEOTIDE SEQUENCE [LARGE SCALE GENOMIC DNA]</scope>
</reference>
<dbReference type="AlphaFoldDB" id="A0A0G1B8H9"/>
<dbReference type="InterPro" id="IPR054221">
    <property type="entry name" value="DUF6941"/>
</dbReference>
<protein>
    <submittedName>
        <fullName evidence="1">Uncharacterized protein</fullName>
    </submittedName>
</protein>
<sequence length="144" mass="16234">MSNFKLNYIHLCDEVSFSQEGKLSLIGIFDVINVINTPGSLIKGYLVCNFTVLNKALKAASINIVINNKKTEDEVVRIPELKVPIPEEDKLIPNRPRVLGVSLQLVNIPFKEKGEYNISVVANEEKIADYIFYVNQIKTEKVVN</sequence>
<dbReference type="Proteomes" id="UP000034785">
    <property type="component" value="Unassembled WGS sequence"/>
</dbReference>